<organism evidence="8">
    <name type="scientific">Thiolapillus brandeum</name>
    <dbReference type="NCBI Taxonomy" id="1076588"/>
    <lineage>
        <taxon>Bacteria</taxon>
        <taxon>Pseudomonadati</taxon>
        <taxon>Pseudomonadota</taxon>
        <taxon>Gammaproteobacteria</taxon>
        <taxon>Chromatiales</taxon>
        <taxon>Sedimenticolaceae</taxon>
        <taxon>Thiolapillus</taxon>
    </lineage>
</organism>
<evidence type="ECO:0000313" key="8">
    <source>
        <dbReference type="EMBL" id="HDK37558.1"/>
    </source>
</evidence>
<dbReference type="CDD" id="cd07023">
    <property type="entry name" value="S49_Sppa_N_C"/>
    <property type="match status" value="1"/>
</dbReference>
<keyword evidence="6" id="KW-0472">Membrane</keyword>
<dbReference type="CDD" id="cd07018">
    <property type="entry name" value="S49_SppA_67K_type"/>
    <property type="match status" value="1"/>
</dbReference>
<dbReference type="NCBIfam" id="TIGR00705">
    <property type="entry name" value="SppA_67K"/>
    <property type="match status" value="1"/>
</dbReference>
<dbReference type="NCBIfam" id="TIGR00706">
    <property type="entry name" value="SppA_dom"/>
    <property type="match status" value="1"/>
</dbReference>
<dbReference type="AlphaFoldDB" id="A0A831KAZ0"/>
<protein>
    <submittedName>
        <fullName evidence="8">Signal peptide peptidase SppA</fullName>
    </submittedName>
</protein>
<dbReference type="InterPro" id="IPR004634">
    <property type="entry name" value="Pept_S49_pIV"/>
</dbReference>
<dbReference type="PANTHER" id="PTHR33209:SF1">
    <property type="entry name" value="PEPTIDASE S49 DOMAIN-CONTAINING PROTEIN"/>
    <property type="match status" value="1"/>
</dbReference>
<keyword evidence="3" id="KW-0645">Protease</keyword>
<evidence type="ECO:0000256" key="6">
    <source>
        <dbReference type="ARBA" id="ARBA00023136"/>
    </source>
</evidence>
<dbReference type="Pfam" id="PF01343">
    <property type="entry name" value="Peptidase_S49"/>
    <property type="match status" value="2"/>
</dbReference>
<dbReference type="PANTHER" id="PTHR33209">
    <property type="entry name" value="PROTEASE 4"/>
    <property type="match status" value="1"/>
</dbReference>
<keyword evidence="5" id="KW-0720">Serine protease</keyword>
<dbReference type="Gene3D" id="6.20.330.10">
    <property type="match status" value="2"/>
</dbReference>
<dbReference type="InterPro" id="IPR047272">
    <property type="entry name" value="S49_SppA_C"/>
</dbReference>
<dbReference type="GO" id="GO:0006465">
    <property type="term" value="P:signal peptide processing"/>
    <property type="evidence" value="ECO:0007669"/>
    <property type="project" value="InterPro"/>
</dbReference>
<dbReference type="GO" id="GO:0016020">
    <property type="term" value="C:membrane"/>
    <property type="evidence" value="ECO:0007669"/>
    <property type="project" value="UniProtKB-SubCell"/>
</dbReference>
<keyword evidence="4" id="KW-0378">Hydrolase</keyword>
<feature type="domain" description="Peptidase S49" evidence="7">
    <location>
        <begin position="227"/>
        <end position="377"/>
    </location>
</feature>
<proteinExistence type="inferred from homology"/>
<evidence type="ECO:0000256" key="3">
    <source>
        <dbReference type="ARBA" id="ARBA00022670"/>
    </source>
</evidence>
<dbReference type="Proteomes" id="UP000885822">
    <property type="component" value="Unassembled WGS sequence"/>
</dbReference>
<dbReference type="InterPro" id="IPR004635">
    <property type="entry name" value="Pept_S49_SppA"/>
</dbReference>
<dbReference type="InterPro" id="IPR029045">
    <property type="entry name" value="ClpP/crotonase-like_dom_sf"/>
</dbReference>
<evidence type="ECO:0000259" key="7">
    <source>
        <dbReference type="Pfam" id="PF01343"/>
    </source>
</evidence>
<comment type="similarity">
    <text evidence="2">Belongs to the peptidase S49 family.</text>
</comment>
<comment type="caution">
    <text evidence="8">The sequence shown here is derived from an EMBL/GenBank/DDBJ whole genome shotgun (WGS) entry which is preliminary data.</text>
</comment>
<reference evidence="8" key="1">
    <citation type="journal article" date="2020" name="mSystems">
        <title>Genome- and Community-Level Interaction Insights into Carbon Utilization and Element Cycling Functions of Hydrothermarchaeota in Hydrothermal Sediment.</title>
        <authorList>
            <person name="Zhou Z."/>
            <person name="Liu Y."/>
            <person name="Xu W."/>
            <person name="Pan J."/>
            <person name="Luo Z.H."/>
            <person name="Li M."/>
        </authorList>
    </citation>
    <scope>NUCLEOTIDE SEQUENCE [LARGE SCALE GENOMIC DNA]</scope>
    <source>
        <strain evidence="8">HyVt-26</strain>
    </source>
</reference>
<dbReference type="InterPro" id="IPR047217">
    <property type="entry name" value="S49_SppA_67K_type_N"/>
</dbReference>
<accession>A0A831KAZ0</accession>
<dbReference type="InterPro" id="IPR002142">
    <property type="entry name" value="Peptidase_S49"/>
</dbReference>
<evidence type="ECO:0000256" key="4">
    <source>
        <dbReference type="ARBA" id="ARBA00022801"/>
    </source>
</evidence>
<comment type="subcellular location">
    <subcellularLocation>
        <location evidence="1">Membrane</location>
    </subcellularLocation>
</comment>
<dbReference type="EMBL" id="DRCV01000042">
    <property type="protein sequence ID" value="HDK37558.1"/>
    <property type="molecule type" value="Genomic_DNA"/>
</dbReference>
<dbReference type="GO" id="GO:0008236">
    <property type="term" value="F:serine-type peptidase activity"/>
    <property type="evidence" value="ECO:0007669"/>
    <property type="project" value="UniProtKB-KW"/>
</dbReference>
<evidence type="ECO:0000256" key="5">
    <source>
        <dbReference type="ARBA" id="ARBA00022825"/>
    </source>
</evidence>
<gene>
    <name evidence="8" type="primary">sppA</name>
    <name evidence="8" type="ORF">ENG92_00880</name>
</gene>
<dbReference type="SUPFAM" id="SSF52096">
    <property type="entry name" value="ClpP/crotonase"/>
    <property type="match status" value="2"/>
</dbReference>
<dbReference type="Gene3D" id="3.90.226.10">
    <property type="entry name" value="2-enoyl-CoA Hydratase, Chain A, domain 1"/>
    <property type="match status" value="1"/>
</dbReference>
<evidence type="ECO:0000256" key="1">
    <source>
        <dbReference type="ARBA" id="ARBA00004370"/>
    </source>
</evidence>
<feature type="domain" description="Peptidase S49" evidence="7">
    <location>
        <begin position="2"/>
        <end position="134"/>
    </location>
</feature>
<sequence>MYVVSTADDLVLNPLGLLEFNGFASEVMYFRKAFEKYGIDVQVSRVGKYKSAVEPFLLDHMSDENREQLSSLLHDLFDEVVAGIAKSRHVAPYTLQSLADQQAIIEAEQALDKGLITSVGYYDGVQEKLRELTGTKAGKEIEKQKTVTEYFSSLPQDDNGKDKIVVIYAEGEIISGNDKKEVGGDHIASLLRKARKDEEVKAVVLRVNSPGGSASASDIIQRETILLAEKKPLIVSMGTVAASGGYWISAYGDEIYAEPNTITGSIGVFGLFLNIKKLINELGLKVEVARTSPAADVFSLYRPKTEQEMRIIQKFVDNIYARFLDKVAEGRNLDRSEVHQIAQGRVWSGKQALKLGLVDKLGGLGDAVAAAAEKAQIEDYIIEEYQKEGSLMEEILKEMGMETRLESSPLLQSGWRKIQYLLLLTDAKGFYARMPYDLSIY</sequence>
<evidence type="ECO:0000256" key="2">
    <source>
        <dbReference type="ARBA" id="ARBA00008683"/>
    </source>
</evidence>
<name>A0A831KAZ0_9GAMM</name>